<evidence type="ECO:0000256" key="6">
    <source>
        <dbReference type="SAM" id="MobiDB-lite"/>
    </source>
</evidence>
<feature type="domain" description="Myb/SANT-like DNA-binding" evidence="7">
    <location>
        <begin position="21"/>
        <end position="97"/>
    </location>
</feature>
<comment type="caution">
    <text evidence="8">The sequence shown here is derived from an EMBL/GenBank/DDBJ whole genome shotgun (WGS) entry which is preliminary data.</text>
</comment>
<comment type="subunit">
    <text evidence="1">Self-associates forming complexes of several hundred monomers.</text>
</comment>
<evidence type="ECO:0000256" key="5">
    <source>
        <dbReference type="ARBA" id="ARBA00025466"/>
    </source>
</evidence>
<evidence type="ECO:0000256" key="2">
    <source>
        <dbReference type="ARBA" id="ARBA00016807"/>
    </source>
</evidence>
<keyword evidence="4" id="KW-0804">Transcription</keyword>
<keyword evidence="8" id="KW-0238">DNA-binding</keyword>
<sequence>MARGGGSTRKSPRDPEEKRERTVNFTENEKDLLVSIVFEFRQVLESKVTDSATVKEKNETWELAATAFNSRSGFTPRTSKSLRVLWGNLKGLARAAAATQKSELFKTGGGSIKARDLTPREFQILDIIGVSGTGLENYYDGDSSAWQLQVQQEEHPGGDASAAECTGPTDTLGGETIILDFAEGEVANISYFFAAEFPKHTGASHYSKDDEPSQLDVTCTEAPVHEQAERPEDLFAIHQQAHGGKLDWDFCAQRLHAFQQVKIASFAPVLNSRNVNLNHISCFNDNGHRAGGPATLVGDAVGEVQLWLQRLPAMPRAVVAGSPALKLDAAAALADTVSEAATPI</sequence>
<dbReference type="PANTHER" id="PTHR21411:SF0">
    <property type="entry name" value="REGULATORY PROTEIN ZESTE"/>
    <property type="match status" value="1"/>
</dbReference>
<feature type="region of interest" description="Disordered" evidence="6">
    <location>
        <begin position="1"/>
        <end position="22"/>
    </location>
</feature>
<dbReference type="PANTHER" id="PTHR21411">
    <property type="entry name" value="APONTIC"/>
    <property type="match status" value="1"/>
</dbReference>
<reference evidence="8" key="1">
    <citation type="submission" date="2021-07" db="EMBL/GenBank/DDBJ databases">
        <authorList>
            <person name="Catto M.A."/>
            <person name="Jacobson A."/>
            <person name="Kennedy G."/>
            <person name="Labadie P."/>
            <person name="Hunt B.G."/>
            <person name="Srinivasan R."/>
        </authorList>
    </citation>
    <scope>NUCLEOTIDE SEQUENCE</scope>
    <source>
        <strain evidence="8">PL_HMW_Pooled</strain>
        <tissue evidence="8">Head</tissue>
    </source>
</reference>
<name>A0AAE1H1R5_9NEOP</name>
<keyword evidence="3" id="KW-0805">Transcription regulation</keyword>
<evidence type="ECO:0000256" key="1">
    <source>
        <dbReference type="ARBA" id="ARBA00011764"/>
    </source>
</evidence>
<gene>
    <name evidence="8" type="ORF">KUF71_022829</name>
</gene>
<dbReference type="AlphaFoldDB" id="A0AAE1H1R5"/>
<keyword evidence="9" id="KW-1185">Reference proteome</keyword>
<protein>
    <recommendedName>
        <fullName evidence="2">Regulatory protein zeste</fullName>
    </recommendedName>
</protein>
<dbReference type="GO" id="GO:0003677">
    <property type="term" value="F:DNA binding"/>
    <property type="evidence" value="ECO:0007669"/>
    <property type="project" value="UniProtKB-KW"/>
</dbReference>
<evidence type="ECO:0000313" key="8">
    <source>
        <dbReference type="EMBL" id="KAK3913361.1"/>
    </source>
</evidence>
<dbReference type="Pfam" id="PF13873">
    <property type="entry name" value="Myb_DNA-bind_5"/>
    <property type="match status" value="1"/>
</dbReference>
<dbReference type="EMBL" id="JAHWGI010000321">
    <property type="protein sequence ID" value="KAK3913361.1"/>
    <property type="molecule type" value="Genomic_DNA"/>
</dbReference>
<dbReference type="Proteomes" id="UP001219518">
    <property type="component" value="Unassembled WGS sequence"/>
</dbReference>
<organism evidence="8 9">
    <name type="scientific">Frankliniella fusca</name>
    <dbReference type="NCBI Taxonomy" id="407009"/>
    <lineage>
        <taxon>Eukaryota</taxon>
        <taxon>Metazoa</taxon>
        <taxon>Ecdysozoa</taxon>
        <taxon>Arthropoda</taxon>
        <taxon>Hexapoda</taxon>
        <taxon>Insecta</taxon>
        <taxon>Pterygota</taxon>
        <taxon>Neoptera</taxon>
        <taxon>Paraneoptera</taxon>
        <taxon>Thysanoptera</taxon>
        <taxon>Terebrantia</taxon>
        <taxon>Thripoidea</taxon>
        <taxon>Thripidae</taxon>
        <taxon>Frankliniella</taxon>
    </lineage>
</organism>
<dbReference type="InterPro" id="IPR028002">
    <property type="entry name" value="Myb_DNA-bind_5"/>
</dbReference>
<reference evidence="8" key="2">
    <citation type="journal article" date="2023" name="BMC Genomics">
        <title>Pest status, molecular evolution, and epigenetic factors derived from the genome assembly of Frankliniella fusca, a thysanopteran phytovirus vector.</title>
        <authorList>
            <person name="Catto M.A."/>
            <person name="Labadie P.E."/>
            <person name="Jacobson A.L."/>
            <person name="Kennedy G.G."/>
            <person name="Srinivasan R."/>
            <person name="Hunt B.G."/>
        </authorList>
    </citation>
    <scope>NUCLEOTIDE SEQUENCE</scope>
    <source>
        <strain evidence="8">PL_HMW_Pooled</strain>
    </source>
</reference>
<proteinExistence type="predicted"/>
<evidence type="ECO:0000256" key="3">
    <source>
        <dbReference type="ARBA" id="ARBA00023015"/>
    </source>
</evidence>
<accession>A0AAE1H1R5</accession>
<evidence type="ECO:0000313" key="9">
    <source>
        <dbReference type="Proteomes" id="UP001219518"/>
    </source>
</evidence>
<evidence type="ECO:0000259" key="7">
    <source>
        <dbReference type="Pfam" id="PF13873"/>
    </source>
</evidence>
<comment type="function">
    <text evidence="5">Involved in transvection phenomena (= synapsis-dependent gene expression), where the synaptic pairing of chromosomes carrying genes with which zeste interacts influences the expression of these genes. Zeste binds to DNA and stimulates transcription from a nearby promoter.</text>
</comment>
<feature type="compositionally biased region" description="Basic and acidic residues" evidence="6">
    <location>
        <begin position="11"/>
        <end position="22"/>
    </location>
</feature>
<evidence type="ECO:0000256" key="4">
    <source>
        <dbReference type="ARBA" id="ARBA00023163"/>
    </source>
</evidence>